<evidence type="ECO:0000313" key="2">
    <source>
        <dbReference type="Proteomes" id="UP000824469"/>
    </source>
</evidence>
<accession>A0AA38CJH1</accession>
<dbReference type="AlphaFoldDB" id="A0AA38CJH1"/>
<feature type="non-terminal residue" evidence="1">
    <location>
        <position position="1"/>
    </location>
</feature>
<proteinExistence type="predicted"/>
<dbReference type="Proteomes" id="UP000824469">
    <property type="component" value="Unassembled WGS sequence"/>
</dbReference>
<sequence>SNTYVDMGMVIVAYVIDVEIGVGVDIGGRLDVIGNDVEGMDGEVGVIRIDVGAVVVDIFDVYMIGEEIGVDVDGVVGMGETFEIDVGTMDKEVIGVGDG</sequence>
<reference evidence="1 2" key="1">
    <citation type="journal article" date="2021" name="Nat. Plants">
        <title>The Taxus genome provides insights into paclitaxel biosynthesis.</title>
        <authorList>
            <person name="Xiong X."/>
            <person name="Gou J."/>
            <person name="Liao Q."/>
            <person name="Li Y."/>
            <person name="Zhou Q."/>
            <person name="Bi G."/>
            <person name="Li C."/>
            <person name="Du R."/>
            <person name="Wang X."/>
            <person name="Sun T."/>
            <person name="Guo L."/>
            <person name="Liang H."/>
            <person name="Lu P."/>
            <person name="Wu Y."/>
            <person name="Zhang Z."/>
            <person name="Ro D.K."/>
            <person name="Shang Y."/>
            <person name="Huang S."/>
            <person name="Yan J."/>
        </authorList>
    </citation>
    <scope>NUCLEOTIDE SEQUENCE [LARGE SCALE GENOMIC DNA]</scope>
    <source>
        <strain evidence="1">Ta-2019</strain>
    </source>
</reference>
<evidence type="ECO:0000313" key="1">
    <source>
        <dbReference type="EMBL" id="KAH9298099.1"/>
    </source>
</evidence>
<comment type="caution">
    <text evidence="1">The sequence shown here is derived from an EMBL/GenBank/DDBJ whole genome shotgun (WGS) entry which is preliminary data.</text>
</comment>
<organism evidence="1 2">
    <name type="scientific">Taxus chinensis</name>
    <name type="common">Chinese yew</name>
    <name type="synonym">Taxus wallichiana var. chinensis</name>
    <dbReference type="NCBI Taxonomy" id="29808"/>
    <lineage>
        <taxon>Eukaryota</taxon>
        <taxon>Viridiplantae</taxon>
        <taxon>Streptophyta</taxon>
        <taxon>Embryophyta</taxon>
        <taxon>Tracheophyta</taxon>
        <taxon>Spermatophyta</taxon>
        <taxon>Pinopsida</taxon>
        <taxon>Pinidae</taxon>
        <taxon>Conifers II</taxon>
        <taxon>Cupressales</taxon>
        <taxon>Taxaceae</taxon>
        <taxon>Taxus</taxon>
    </lineage>
</organism>
<keyword evidence="2" id="KW-1185">Reference proteome</keyword>
<dbReference type="EMBL" id="JAHRHJ020000010">
    <property type="protein sequence ID" value="KAH9298099.1"/>
    <property type="molecule type" value="Genomic_DNA"/>
</dbReference>
<name>A0AA38CJH1_TAXCH</name>
<protein>
    <submittedName>
        <fullName evidence="1">Uncharacterized protein</fullName>
    </submittedName>
</protein>
<gene>
    <name evidence="1" type="ORF">KI387_029781</name>
</gene>
<feature type="non-terminal residue" evidence="1">
    <location>
        <position position="99"/>
    </location>
</feature>